<proteinExistence type="predicted"/>
<reference evidence="2 3" key="1">
    <citation type="journal article" date="2024" name="G3 (Bethesda)">
        <title>Genome assembly of Hibiscus sabdariffa L. provides insights into metabolisms of medicinal natural products.</title>
        <authorList>
            <person name="Kim T."/>
        </authorList>
    </citation>
    <scope>NUCLEOTIDE SEQUENCE [LARGE SCALE GENOMIC DNA]</scope>
    <source>
        <strain evidence="2">TK-2024</strain>
        <tissue evidence="2">Old leaves</tissue>
    </source>
</reference>
<keyword evidence="3" id="KW-1185">Reference proteome</keyword>
<gene>
    <name evidence="2" type="ORF">V6N11_034750</name>
</gene>
<organism evidence="2 3">
    <name type="scientific">Hibiscus sabdariffa</name>
    <name type="common">roselle</name>
    <dbReference type="NCBI Taxonomy" id="183260"/>
    <lineage>
        <taxon>Eukaryota</taxon>
        <taxon>Viridiplantae</taxon>
        <taxon>Streptophyta</taxon>
        <taxon>Embryophyta</taxon>
        <taxon>Tracheophyta</taxon>
        <taxon>Spermatophyta</taxon>
        <taxon>Magnoliopsida</taxon>
        <taxon>eudicotyledons</taxon>
        <taxon>Gunneridae</taxon>
        <taxon>Pentapetalae</taxon>
        <taxon>rosids</taxon>
        <taxon>malvids</taxon>
        <taxon>Malvales</taxon>
        <taxon>Malvaceae</taxon>
        <taxon>Malvoideae</taxon>
        <taxon>Hibiscus</taxon>
    </lineage>
</organism>
<comment type="caution">
    <text evidence="2">The sequence shown here is derived from an EMBL/GenBank/DDBJ whole genome shotgun (WGS) entry which is preliminary data.</text>
</comment>
<sequence>MTQNGSISEGLHTRKMTVPHKVHNLNEDNPSKIGTSILTETVDPKSINLADSGPLTSGWPKSPSDQEMEKLRFNGNYLLLSLIKDTPDIGVEDDHRIVIVVPRKPQKWHKLPFPMSPKVMEVERIRGKEWNVDPSSRRIR</sequence>
<feature type="region of interest" description="Disordered" evidence="1">
    <location>
        <begin position="44"/>
        <end position="66"/>
    </location>
</feature>
<accession>A0ABR2NS83</accession>
<protein>
    <submittedName>
        <fullName evidence="2">Uncharacterized protein</fullName>
    </submittedName>
</protein>
<dbReference type="Proteomes" id="UP001396334">
    <property type="component" value="Unassembled WGS sequence"/>
</dbReference>
<evidence type="ECO:0000313" key="2">
    <source>
        <dbReference type="EMBL" id="KAK8978842.1"/>
    </source>
</evidence>
<evidence type="ECO:0000313" key="3">
    <source>
        <dbReference type="Proteomes" id="UP001396334"/>
    </source>
</evidence>
<evidence type="ECO:0000256" key="1">
    <source>
        <dbReference type="SAM" id="MobiDB-lite"/>
    </source>
</evidence>
<dbReference type="EMBL" id="JBBPBN010000107">
    <property type="protein sequence ID" value="KAK8978842.1"/>
    <property type="molecule type" value="Genomic_DNA"/>
</dbReference>
<name>A0ABR2NS83_9ROSI</name>